<sequence>MDTVYSNKMHYRLHYLLYSIIIIVEIICVFGG</sequence>
<reference evidence="2" key="1">
    <citation type="submission" date="2014-11" db="EMBL/GenBank/DDBJ databases">
        <authorList>
            <person name="Amaro Gonzalez C."/>
        </authorList>
    </citation>
    <scope>NUCLEOTIDE SEQUENCE</scope>
</reference>
<keyword evidence="1" id="KW-1133">Transmembrane helix</keyword>
<protein>
    <submittedName>
        <fullName evidence="2">Uncharacterized protein</fullName>
    </submittedName>
</protein>
<organism evidence="2">
    <name type="scientific">Anguilla anguilla</name>
    <name type="common">European freshwater eel</name>
    <name type="synonym">Muraena anguilla</name>
    <dbReference type="NCBI Taxonomy" id="7936"/>
    <lineage>
        <taxon>Eukaryota</taxon>
        <taxon>Metazoa</taxon>
        <taxon>Chordata</taxon>
        <taxon>Craniata</taxon>
        <taxon>Vertebrata</taxon>
        <taxon>Euteleostomi</taxon>
        <taxon>Actinopterygii</taxon>
        <taxon>Neopterygii</taxon>
        <taxon>Teleostei</taxon>
        <taxon>Anguilliformes</taxon>
        <taxon>Anguillidae</taxon>
        <taxon>Anguilla</taxon>
    </lineage>
</organism>
<evidence type="ECO:0000313" key="2">
    <source>
        <dbReference type="EMBL" id="JAH73651.1"/>
    </source>
</evidence>
<keyword evidence="1" id="KW-0812">Transmembrane</keyword>
<proteinExistence type="predicted"/>
<dbReference type="EMBL" id="GBXM01034926">
    <property type="protein sequence ID" value="JAH73651.1"/>
    <property type="molecule type" value="Transcribed_RNA"/>
</dbReference>
<name>A0A0E9V6M2_ANGAN</name>
<reference evidence="2" key="2">
    <citation type="journal article" date="2015" name="Fish Shellfish Immunol.">
        <title>Early steps in the European eel (Anguilla anguilla)-Vibrio vulnificus interaction in the gills: Role of the RtxA13 toxin.</title>
        <authorList>
            <person name="Callol A."/>
            <person name="Pajuelo D."/>
            <person name="Ebbesson L."/>
            <person name="Teles M."/>
            <person name="MacKenzie S."/>
            <person name="Amaro C."/>
        </authorList>
    </citation>
    <scope>NUCLEOTIDE SEQUENCE</scope>
</reference>
<feature type="transmembrane region" description="Helical" evidence="1">
    <location>
        <begin position="12"/>
        <end position="31"/>
    </location>
</feature>
<evidence type="ECO:0000256" key="1">
    <source>
        <dbReference type="SAM" id="Phobius"/>
    </source>
</evidence>
<dbReference type="AlphaFoldDB" id="A0A0E9V6M2"/>
<keyword evidence="1" id="KW-0472">Membrane</keyword>
<accession>A0A0E9V6M2</accession>